<comment type="function">
    <text evidence="5">S-adenosyl-L-methionine-dependent protein-lysine N-methyltransferase that methylates elongation factor 1-alpha.</text>
</comment>
<comment type="similarity">
    <text evidence="5">Belongs to the class I-like SAM-binding methyltransferase superfamily. EFM5 family.</text>
</comment>
<proteinExistence type="inferred from homology"/>
<dbReference type="InterPro" id="IPR041370">
    <property type="entry name" value="Mlase_EEF1AKMT1/ZCCHC4"/>
</dbReference>
<evidence type="ECO:0000256" key="4">
    <source>
        <dbReference type="ARBA" id="ARBA00022679"/>
    </source>
</evidence>
<organism evidence="6 7">
    <name type="scientific">Cardiocondyla obscurior</name>
    <dbReference type="NCBI Taxonomy" id="286306"/>
    <lineage>
        <taxon>Eukaryota</taxon>
        <taxon>Metazoa</taxon>
        <taxon>Ecdysozoa</taxon>
        <taxon>Arthropoda</taxon>
        <taxon>Hexapoda</taxon>
        <taxon>Insecta</taxon>
        <taxon>Pterygota</taxon>
        <taxon>Neoptera</taxon>
        <taxon>Endopterygota</taxon>
        <taxon>Hymenoptera</taxon>
        <taxon>Apocrita</taxon>
        <taxon>Aculeata</taxon>
        <taxon>Formicoidea</taxon>
        <taxon>Formicidae</taxon>
        <taxon>Myrmicinae</taxon>
        <taxon>Cardiocondyla</taxon>
    </lineage>
</organism>
<gene>
    <name evidence="6" type="ORF">PUN28_012508</name>
</gene>
<dbReference type="HAMAP" id="MF_03187">
    <property type="entry name" value="Methyltr_EFM5"/>
    <property type="match status" value="1"/>
</dbReference>
<keyword evidence="4 5" id="KW-0808">Transferase</keyword>
<dbReference type="Pfam" id="PF10237">
    <property type="entry name" value="N6-adenineMlase"/>
    <property type="match status" value="1"/>
</dbReference>
<keyword evidence="2 5" id="KW-0963">Cytoplasm</keyword>
<evidence type="ECO:0000256" key="3">
    <source>
        <dbReference type="ARBA" id="ARBA00022603"/>
    </source>
</evidence>
<comment type="subcellular location">
    <subcellularLocation>
        <location evidence="1 5">Cytoplasm</location>
    </subcellularLocation>
</comment>
<dbReference type="GO" id="GO:0032259">
    <property type="term" value="P:methylation"/>
    <property type="evidence" value="ECO:0007669"/>
    <property type="project" value="UniProtKB-KW"/>
</dbReference>
<dbReference type="GO" id="GO:0005737">
    <property type="term" value="C:cytoplasm"/>
    <property type="evidence" value="ECO:0007669"/>
    <property type="project" value="UniProtKB-SubCell"/>
</dbReference>
<dbReference type="EC" id="2.1.1.-" evidence="5"/>
<evidence type="ECO:0000256" key="1">
    <source>
        <dbReference type="ARBA" id="ARBA00004496"/>
    </source>
</evidence>
<dbReference type="PANTHER" id="PTHR13200:SF0">
    <property type="entry name" value="EEF1A LYSINE METHYLTRANSFERASE 1"/>
    <property type="match status" value="1"/>
</dbReference>
<dbReference type="InterPro" id="IPR019369">
    <property type="entry name" value="Efm5/EEF1AKMT1"/>
</dbReference>
<dbReference type="PROSITE" id="PS00092">
    <property type="entry name" value="N6_MTASE"/>
    <property type="match status" value="1"/>
</dbReference>
<protein>
    <recommendedName>
        <fullName evidence="5">Protein-lysine N-methyltransferase PUN28_012508</fullName>
        <ecNumber evidence="5">2.1.1.-</ecNumber>
    </recommendedName>
</protein>
<comment type="caution">
    <text evidence="6">The sequence shown here is derived from an EMBL/GenBank/DDBJ whole genome shotgun (WGS) entry which is preliminary data.</text>
</comment>
<dbReference type="GO" id="GO:0003676">
    <property type="term" value="F:nucleic acid binding"/>
    <property type="evidence" value="ECO:0007669"/>
    <property type="project" value="InterPro"/>
</dbReference>
<dbReference type="AlphaFoldDB" id="A0AAW2FF50"/>
<dbReference type="PANTHER" id="PTHR13200">
    <property type="entry name" value="EEF1A LYSINE METHYLTRANSFERASE 1"/>
    <property type="match status" value="1"/>
</dbReference>
<name>A0AAW2FF50_9HYME</name>
<evidence type="ECO:0000256" key="2">
    <source>
        <dbReference type="ARBA" id="ARBA00022490"/>
    </source>
</evidence>
<accession>A0AAW2FF50</accession>
<dbReference type="InterPro" id="IPR002052">
    <property type="entry name" value="DNA_methylase_N6_adenine_CS"/>
</dbReference>
<keyword evidence="7" id="KW-1185">Reference proteome</keyword>
<dbReference type="Proteomes" id="UP001430953">
    <property type="component" value="Unassembled WGS sequence"/>
</dbReference>
<evidence type="ECO:0000256" key="5">
    <source>
        <dbReference type="HAMAP-Rule" id="MF_03187"/>
    </source>
</evidence>
<evidence type="ECO:0000313" key="6">
    <source>
        <dbReference type="EMBL" id="KAL0113381.1"/>
    </source>
</evidence>
<dbReference type="GO" id="GO:0016279">
    <property type="term" value="F:protein-lysine N-methyltransferase activity"/>
    <property type="evidence" value="ECO:0007669"/>
    <property type="project" value="UniProtKB-UniRule"/>
</dbReference>
<evidence type="ECO:0000313" key="7">
    <source>
        <dbReference type="Proteomes" id="UP001430953"/>
    </source>
</evidence>
<keyword evidence="3 5" id="KW-0489">Methyltransferase</keyword>
<reference evidence="6 7" key="1">
    <citation type="submission" date="2023-03" db="EMBL/GenBank/DDBJ databases">
        <title>High recombination rates correlate with genetic variation in Cardiocondyla obscurior ants.</title>
        <authorList>
            <person name="Errbii M."/>
        </authorList>
    </citation>
    <scope>NUCLEOTIDE SEQUENCE [LARGE SCALE GENOMIC DNA]</scope>
    <source>
        <strain evidence="6">Alpha-2009</strain>
        <tissue evidence="6">Whole body</tissue>
    </source>
</reference>
<dbReference type="EMBL" id="JADYXP020000012">
    <property type="protein sequence ID" value="KAL0113381.1"/>
    <property type="molecule type" value="Genomic_DNA"/>
</dbReference>
<sequence>MSDSDDDQPQLSSGTLAALQEFLKEKEERDNLLKRISEEDYILDIPFDEDWQLSQFWYNDNTTETLVKGALNSTPVNGKIALISCPTLYSRLKKECGKRQVMLFEYDSRFKIFGKDFIYYNYKFPLDVPRDMSSQFDLVIADPPFLSEECLTKAAVTIKFLTKKKILLCTGAVMAELAERLLDVEKCDFVPSHKNNLANEFYCYSNFDFDKSLE</sequence>